<comment type="caution">
    <text evidence="4">The sequence shown here is derived from an EMBL/GenBank/DDBJ whole genome shotgun (WGS) entry which is preliminary data.</text>
</comment>
<organism evidence="4 5">
    <name type="scientific">Spirilliplanes yamanashiensis</name>
    <dbReference type="NCBI Taxonomy" id="42233"/>
    <lineage>
        <taxon>Bacteria</taxon>
        <taxon>Bacillati</taxon>
        <taxon>Actinomycetota</taxon>
        <taxon>Actinomycetes</taxon>
        <taxon>Micromonosporales</taxon>
        <taxon>Micromonosporaceae</taxon>
        <taxon>Spirilliplanes</taxon>
    </lineage>
</organism>
<sequence>MLLAVSDIEIKAVAFDSAVAQALVTAALADLGQRYGGSGDDTPVSAADFEPPRGTFLVAYAGGEPVGCGAWRRHGDAAELKRMFTAPAARGRGVARRVLRAVEDSAREHGLTRIVLECGWKQPEAIALYKSSGYDVIENFGFYKDHPGTISFGRDL</sequence>
<proteinExistence type="predicted"/>
<dbReference type="RefSeq" id="WP_370872118.1">
    <property type="nucleotide sequence ID" value="NZ_BAAAGJ010000005.1"/>
</dbReference>
<keyword evidence="1" id="KW-0808">Transferase</keyword>
<dbReference type="InterPro" id="IPR000182">
    <property type="entry name" value="GNAT_dom"/>
</dbReference>
<dbReference type="EMBL" id="BOOY01000004">
    <property type="protein sequence ID" value="GIJ01430.1"/>
    <property type="molecule type" value="Genomic_DNA"/>
</dbReference>
<dbReference type="Proteomes" id="UP000652013">
    <property type="component" value="Unassembled WGS sequence"/>
</dbReference>
<dbReference type="InterPro" id="IPR016181">
    <property type="entry name" value="Acyl_CoA_acyltransferase"/>
</dbReference>
<dbReference type="Pfam" id="PF00583">
    <property type="entry name" value="Acetyltransf_1"/>
    <property type="match status" value="1"/>
</dbReference>
<dbReference type="CDD" id="cd04301">
    <property type="entry name" value="NAT_SF"/>
    <property type="match status" value="1"/>
</dbReference>
<dbReference type="Gene3D" id="3.40.630.30">
    <property type="match status" value="1"/>
</dbReference>
<dbReference type="PANTHER" id="PTHR43877">
    <property type="entry name" value="AMINOALKYLPHOSPHONATE N-ACETYLTRANSFERASE-RELATED-RELATED"/>
    <property type="match status" value="1"/>
</dbReference>
<dbReference type="AlphaFoldDB" id="A0A8J3Y4K1"/>
<evidence type="ECO:0000256" key="2">
    <source>
        <dbReference type="ARBA" id="ARBA00023315"/>
    </source>
</evidence>
<evidence type="ECO:0000256" key="1">
    <source>
        <dbReference type="ARBA" id="ARBA00022679"/>
    </source>
</evidence>
<dbReference type="PROSITE" id="PS51186">
    <property type="entry name" value="GNAT"/>
    <property type="match status" value="1"/>
</dbReference>
<name>A0A8J3Y4K1_9ACTN</name>
<dbReference type="GO" id="GO:0016747">
    <property type="term" value="F:acyltransferase activity, transferring groups other than amino-acyl groups"/>
    <property type="evidence" value="ECO:0007669"/>
    <property type="project" value="InterPro"/>
</dbReference>
<evidence type="ECO:0000313" key="4">
    <source>
        <dbReference type="EMBL" id="GIJ01430.1"/>
    </source>
</evidence>
<gene>
    <name evidence="4" type="ORF">Sya03_07820</name>
</gene>
<keyword evidence="2" id="KW-0012">Acyltransferase</keyword>
<accession>A0A8J3Y4K1</accession>
<dbReference type="InterPro" id="IPR050832">
    <property type="entry name" value="Bact_Acetyltransf"/>
</dbReference>
<evidence type="ECO:0000313" key="5">
    <source>
        <dbReference type="Proteomes" id="UP000652013"/>
    </source>
</evidence>
<protein>
    <submittedName>
        <fullName evidence="4">N-acetyltransferase</fullName>
    </submittedName>
</protein>
<feature type="domain" description="N-acetyltransferase" evidence="3">
    <location>
        <begin position="8"/>
        <end position="156"/>
    </location>
</feature>
<keyword evidence="5" id="KW-1185">Reference proteome</keyword>
<dbReference type="PANTHER" id="PTHR43877:SF2">
    <property type="entry name" value="AMINOALKYLPHOSPHONATE N-ACETYLTRANSFERASE-RELATED"/>
    <property type="match status" value="1"/>
</dbReference>
<evidence type="ECO:0000259" key="3">
    <source>
        <dbReference type="PROSITE" id="PS51186"/>
    </source>
</evidence>
<reference evidence="4" key="1">
    <citation type="submission" date="2021-01" db="EMBL/GenBank/DDBJ databases">
        <title>Whole genome shotgun sequence of Spirilliplanes yamanashiensis NBRC 15828.</title>
        <authorList>
            <person name="Komaki H."/>
            <person name="Tamura T."/>
        </authorList>
    </citation>
    <scope>NUCLEOTIDE SEQUENCE</scope>
    <source>
        <strain evidence="4">NBRC 15828</strain>
    </source>
</reference>
<dbReference type="SUPFAM" id="SSF55729">
    <property type="entry name" value="Acyl-CoA N-acyltransferases (Nat)"/>
    <property type="match status" value="1"/>
</dbReference>